<evidence type="ECO:0000256" key="1">
    <source>
        <dbReference type="ARBA" id="ARBA00007177"/>
    </source>
</evidence>
<protein>
    <recommendedName>
        <fullName evidence="3">Urease accessory protein UreD</fullName>
    </recommendedName>
</protein>
<dbReference type="Pfam" id="PF01774">
    <property type="entry name" value="UreD"/>
    <property type="match status" value="1"/>
</dbReference>
<keyword evidence="3" id="KW-0996">Nickel insertion</keyword>
<dbReference type="PANTHER" id="PTHR33643">
    <property type="entry name" value="UREASE ACCESSORY PROTEIN D"/>
    <property type="match status" value="1"/>
</dbReference>
<reference evidence="6" key="1">
    <citation type="journal article" date="2019" name="Int. J. Syst. Evol. Microbiol.">
        <title>The Global Catalogue of Microorganisms (GCM) 10K type strain sequencing project: providing services to taxonomists for standard genome sequencing and annotation.</title>
        <authorList>
            <consortium name="The Broad Institute Genomics Platform"/>
            <consortium name="The Broad Institute Genome Sequencing Center for Infectious Disease"/>
            <person name="Wu L."/>
            <person name="Ma J."/>
        </authorList>
    </citation>
    <scope>NUCLEOTIDE SEQUENCE [LARGE SCALE GENOMIC DNA]</scope>
    <source>
        <strain evidence="6">KCTC 12848</strain>
    </source>
</reference>
<evidence type="ECO:0000313" key="5">
    <source>
        <dbReference type="EMBL" id="MFC5054780.1"/>
    </source>
</evidence>
<comment type="caution">
    <text evidence="5">The sequence shown here is derived from an EMBL/GenBank/DDBJ whole genome shotgun (WGS) entry which is preliminary data.</text>
</comment>
<dbReference type="EMBL" id="JBHSJB010000011">
    <property type="protein sequence ID" value="MFC5054780.1"/>
    <property type="molecule type" value="Genomic_DNA"/>
</dbReference>
<comment type="subunit">
    <text evidence="3">UreD, UreF and UreG form a complex that acts as a GTP-hydrolysis-dependent molecular chaperone, activating the urease apoprotein by helping to assemble the nickel containing metallocenter of UreC. The UreE protein probably delivers the nickel.</text>
</comment>
<dbReference type="Proteomes" id="UP001595833">
    <property type="component" value="Unassembled WGS sequence"/>
</dbReference>
<comment type="similarity">
    <text evidence="1 3">Belongs to the UreD family.</text>
</comment>
<dbReference type="HAMAP" id="MF_01384">
    <property type="entry name" value="UreD"/>
    <property type="match status" value="1"/>
</dbReference>
<evidence type="ECO:0000256" key="3">
    <source>
        <dbReference type="HAMAP-Rule" id="MF_01384"/>
    </source>
</evidence>
<dbReference type="InterPro" id="IPR002669">
    <property type="entry name" value="UreD"/>
</dbReference>
<accession>A0ABV9XWS1</accession>
<dbReference type="PANTHER" id="PTHR33643:SF1">
    <property type="entry name" value="UREASE ACCESSORY PROTEIN D"/>
    <property type="match status" value="1"/>
</dbReference>
<gene>
    <name evidence="3" type="primary">ureD</name>
    <name evidence="5" type="ORF">ACFPFM_13565</name>
</gene>
<keyword evidence="3" id="KW-0963">Cytoplasm</keyword>
<keyword evidence="2 3" id="KW-0143">Chaperone</keyword>
<comment type="subcellular location">
    <subcellularLocation>
        <location evidence="3">Cytoplasm</location>
    </subcellularLocation>
</comment>
<comment type="function">
    <text evidence="3">Required for maturation of urease via the functional incorporation of the urease nickel metallocenter.</text>
</comment>
<keyword evidence="6" id="KW-1185">Reference proteome</keyword>
<evidence type="ECO:0000256" key="2">
    <source>
        <dbReference type="ARBA" id="ARBA00023186"/>
    </source>
</evidence>
<dbReference type="RefSeq" id="WP_344033912.1">
    <property type="nucleotide sequence ID" value="NZ_BAAAKE010000001.1"/>
</dbReference>
<proteinExistence type="inferred from homology"/>
<name>A0ABV9XWS1_9PSEU</name>
<evidence type="ECO:0000313" key="6">
    <source>
        <dbReference type="Proteomes" id="UP001595833"/>
    </source>
</evidence>
<organism evidence="5 6">
    <name type="scientific">Saccharothrix xinjiangensis</name>
    <dbReference type="NCBI Taxonomy" id="204798"/>
    <lineage>
        <taxon>Bacteria</taxon>
        <taxon>Bacillati</taxon>
        <taxon>Actinomycetota</taxon>
        <taxon>Actinomycetes</taxon>
        <taxon>Pseudonocardiales</taxon>
        <taxon>Pseudonocardiaceae</taxon>
        <taxon>Saccharothrix</taxon>
    </lineage>
</organism>
<evidence type="ECO:0000256" key="4">
    <source>
        <dbReference type="SAM" id="MobiDB-lite"/>
    </source>
</evidence>
<sequence length="297" mass="31378">MRARARLVVARDPAGRSFVRELRSMAPLRLVPHRGSRDRDGALVHLVSSVTAPLGGDDLELDVLVEPGAALVLRGVAATLALPGRHGTPSRSLVRVELGEDASLEHLPEPTVVTARARHEAVFRAELAEGARLRAKEVLVLGRRDEPAGSLVTTLDVRRGGTLVKQTCGLGVPEVDRGAAGLAGRRVLGSELLCWGEDPAAAVSGQWWSLVPLARGGSLTTALGDDAVTVARAVDLARAGHPGWEDHLFRSRTRFRVAAHTDSDGSGGGHHRAGGSATSREPVPSPDRQVPQVPGRR</sequence>
<feature type="region of interest" description="Disordered" evidence="4">
    <location>
        <begin position="259"/>
        <end position="297"/>
    </location>
</feature>